<feature type="chain" id="PRO_5015712268" evidence="13">
    <location>
        <begin position="32"/>
        <end position="898"/>
    </location>
</feature>
<dbReference type="GO" id="GO:0015344">
    <property type="term" value="F:siderophore uptake transmembrane transporter activity"/>
    <property type="evidence" value="ECO:0007669"/>
    <property type="project" value="TreeGrafter"/>
</dbReference>
<name>A0A2U1UH24_9GAMM</name>
<dbReference type="InterPro" id="IPR011662">
    <property type="entry name" value="Secretin/TonB_short_N"/>
</dbReference>
<keyword evidence="15" id="KW-0675">Receptor</keyword>
<dbReference type="Proteomes" id="UP000303847">
    <property type="component" value="Chromosome"/>
</dbReference>
<dbReference type="InterPro" id="IPR039426">
    <property type="entry name" value="TonB-dep_rcpt-like"/>
</dbReference>
<evidence type="ECO:0000256" key="10">
    <source>
        <dbReference type="ARBA" id="ARBA00023237"/>
    </source>
</evidence>
<keyword evidence="5" id="KW-0410">Iron transport</keyword>
<comment type="subcellular location">
    <subcellularLocation>
        <location evidence="1 11">Cell outer membrane</location>
        <topology evidence="1 11">Multi-pass membrane protein</topology>
    </subcellularLocation>
</comment>
<dbReference type="OrthoDB" id="6046653at2"/>
<dbReference type="GO" id="GO:0009279">
    <property type="term" value="C:cell outer membrane"/>
    <property type="evidence" value="ECO:0007669"/>
    <property type="project" value="UniProtKB-SubCell"/>
</dbReference>
<evidence type="ECO:0000313" key="17">
    <source>
        <dbReference type="Proteomes" id="UP000295985"/>
    </source>
</evidence>
<feature type="domain" description="Secretin/TonB short N-terminal" evidence="14">
    <location>
        <begin position="69"/>
        <end position="120"/>
    </location>
</feature>
<keyword evidence="5" id="KW-0406">Ion transport</keyword>
<dbReference type="EMBL" id="QDKK01000043">
    <property type="protein sequence ID" value="PWC20902.1"/>
    <property type="molecule type" value="Genomic_DNA"/>
</dbReference>
<evidence type="ECO:0000313" key="18">
    <source>
        <dbReference type="Proteomes" id="UP000303847"/>
    </source>
</evidence>
<evidence type="ECO:0000256" key="4">
    <source>
        <dbReference type="ARBA" id="ARBA00022452"/>
    </source>
</evidence>
<dbReference type="SMART" id="SM00965">
    <property type="entry name" value="STN"/>
    <property type="match status" value="1"/>
</dbReference>
<protein>
    <submittedName>
        <fullName evidence="15">TonB-dependent receptor</fullName>
    </submittedName>
</protein>
<dbReference type="RefSeq" id="WP_136163983.1">
    <property type="nucleotide sequence ID" value="NZ_CP034036.1"/>
</dbReference>
<gene>
    <name evidence="15" type="ORF">DDT54_20000</name>
    <name evidence="16" type="ORF">EH206_02675</name>
</gene>
<comment type="similarity">
    <text evidence="2 11 12">Belongs to the TonB-dependent receptor family.</text>
</comment>
<dbReference type="Pfam" id="PF07660">
    <property type="entry name" value="STN"/>
    <property type="match status" value="1"/>
</dbReference>
<dbReference type="Gene3D" id="3.55.50.30">
    <property type="match status" value="1"/>
</dbReference>
<evidence type="ECO:0000256" key="13">
    <source>
        <dbReference type="SAM" id="SignalP"/>
    </source>
</evidence>
<keyword evidence="7" id="KW-0408">Iron</keyword>
<evidence type="ECO:0000313" key="16">
    <source>
        <dbReference type="EMBL" id="QCR03210.1"/>
    </source>
</evidence>
<dbReference type="Gene3D" id="2.40.170.20">
    <property type="entry name" value="TonB-dependent receptor, beta-barrel domain"/>
    <property type="match status" value="1"/>
</dbReference>
<evidence type="ECO:0000259" key="14">
    <source>
        <dbReference type="SMART" id="SM00965"/>
    </source>
</evidence>
<keyword evidence="8 12" id="KW-0798">TonB box</keyword>
<keyword evidence="18" id="KW-1185">Reference proteome</keyword>
<keyword evidence="4 11" id="KW-1134">Transmembrane beta strand</keyword>
<dbReference type="InterPro" id="IPR000531">
    <property type="entry name" value="Beta-barrel_TonB"/>
</dbReference>
<keyword evidence="3 11" id="KW-0813">Transport</keyword>
<evidence type="ECO:0000256" key="1">
    <source>
        <dbReference type="ARBA" id="ARBA00004571"/>
    </source>
</evidence>
<dbReference type="PROSITE" id="PS52016">
    <property type="entry name" value="TONB_DEPENDENT_REC_3"/>
    <property type="match status" value="1"/>
</dbReference>
<reference evidence="15 17" key="1">
    <citation type="submission" date="2018-04" db="EMBL/GenBank/DDBJ databases">
        <title>Brenneria corticis sp.nov.</title>
        <authorList>
            <person name="Li Y."/>
        </authorList>
    </citation>
    <scope>NUCLEOTIDE SEQUENCE [LARGE SCALE GENOMIC DNA]</scope>
    <source>
        <strain evidence="15 17">LMG 2694</strain>
    </source>
</reference>
<sequence>MTLINKKLKNKRGARRMLIAALINLGGASLAMGVMPQDAWAQTAQQTAFNIPAGPLAGALAEFGRQSGRQVTYDPGVAAGKRSPGISGTVAPEAALARLLEGSGLSYRPIGAGTFAIEADVAGDYALGVGDDSLLLDTITVTSEGGVSPADEPYRGAGSRAYISGEQVERFRGTSVGDFLSGVPGVMVGDSRNSGSVDVNIRGMQGQGRVPVIVDGASNEATVYRGYNGSASRTYIDPDFIGSVSIEKGLSSAADATGASGGVVRMSTIGVNDILLPGKNFGVRIKGGFNTNSSSVPAEGTEGGWRQGNYPYYGVMPSNETMFANNSGRHRPSFLEPTGGSGSIAFAGVTEYVDIVIGYVRRKNGNYYAGKHGGDGAHPIITRNSYGSVVVDNGGLSPFRAGEEVLNTSLDNESWLLKSKFKFDDDHSLELGWNKYDSEYGEVLPTQITNVANPYQGWMNTIKLNTYTARYRYNPASNDLLDLKIDTFKTDTELRVNSATRSYNLDGTERWTGSRVYIDSDKWGITASNASRFYTEIGDIKLEYGGAFTRENTGFPDDVDRETYEGWEAREGWRKEESGFTSVEWKPFDWLILNGSARYSHFKTHDEIDGFGNSARGWSPIGSLTIEPLDGFQIYGKYGSVLRSPSIFETLKSGSFDLGTQNPVKPERARSLEIGLNYLIDNAFLTGDKVRLHAAYFDNHIDDYITRANIRTGTRANGRGIYGLRRLNLDYAEMRGIEISGEYDTGRYFGSLAWNHYTHMEFCAPGSVELSSGSQCAMGGIRNSYALLHVPPKDTVTLNLGTRFFDEKLTVGSRLNYIGSRIVEGVGDGSTFGTGEIRAPRWNPAALVDLYASYKVNNNVRLDFTIDNLTDRYYMDALGAALMPGPGRTVRGSVTAKF</sequence>
<dbReference type="Gene3D" id="2.170.130.10">
    <property type="entry name" value="TonB-dependent receptor, plug domain"/>
    <property type="match status" value="1"/>
</dbReference>
<accession>A0A2U1UH24</accession>
<evidence type="ECO:0000256" key="11">
    <source>
        <dbReference type="PROSITE-ProRule" id="PRU01360"/>
    </source>
</evidence>
<proteinExistence type="inferred from homology"/>
<dbReference type="EMBL" id="CP034036">
    <property type="protein sequence ID" value="QCR03210.1"/>
    <property type="molecule type" value="Genomic_DNA"/>
</dbReference>
<keyword evidence="6 11" id="KW-0812">Transmembrane</keyword>
<evidence type="ECO:0000256" key="6">
    <source>
        <dbReference type="ARBA" id="ARBA00022692"/>
    </source>
</evidence>
<dbReference type="Pfam" id="PF00593">
    <property type="entry name" value="TonB_dep_Rec_b-barrel"/>
    <property type="match status" value="1"/>
</dbReference>
<evidence type="ECO:0000256" key="3">
    <source>
        <dbReference type="ARBA" id="ARBA00022448"/>
    </source>
</evidence>
<evidence type="ECO:0000256" key="12">
    <source>
        <dbReference type="RuleBase" id="RU003357"/>
    </source>
</evidence>
<keyword evidence="9 11" id="KW-0472">Membrane</keyword>
<feature type="signal peptide" evidence="13">
    <location>
        <begin position="1"/>
        <end position="31"/>
    </location>
</feature>
<dbReference type="PANTHER" id="PTHR30069:SF41">
    <property type="entry name" value="HEME_HEMOPEXIN UTILIZATION PROTEIN C"/>
    <property type="match status" value="1"/>
</dbReference>
<dbReference type="Pfam" id="PF07715">
    <property type="entry name" value="Plug"/>
    <property type="match status" value="1"/>
</dbReference>
<evidence type="ECO:0000256" key="2">
    <source>
        <dbReference type="ARBA" id="ARBA00009810"/>
    </source>
</evidence>
<keyword evidence="13" id="KW-0732">Signal</keyword>
<evidence type="ECO:0000256" key="8">
    <source>
        <dbReference type="ARBA" id="ARBA00023077"/>
    </source>
</evidence>
<evidence type="ECO:0000313" key="15">
    <source>
        <dbReference type="EMBL" id="PWC20902.1"/>
    </source>
</evidence>
<dbReference type="SUPFAM" id="SSF56935">
    <property type="entry name" value="Porins"/>
    <property type="match status" value="1"/>
</dbReference>
<dbReference type="InterPro" id="IPR037066">
    <property type="entry name" value="Plug_dom_sf"/>
</dbReference>
<evidence type="ECO:0000256" key="9">
    <source>
        <dbReference type="ARBA" id="ARBA00023136"/>
    </source>
</evidence>
<keyword evidence="10 11" id="KW-0998">Cell outer membrane</keyword>
<evidence type="ECO:0000256" key="7">
    <source>
        <dbReference type="ARBA" id="ARBA00023004"/>
    </source>
</evidence>
<dbReference type="GO" id="GO:0044718">
    <property type="term" value="P:siderophore transmembrane transport"/>
    <property type="evidence" value="ECO:0007669"/>
    <property type="project" value="TreeGrafter"/>
</dbReference>
<dbReference type="AlphaFoldDB" id="A0A2U1UH24"/>
<dbReference type="PANTHER" id="PTHR30069">
    <property type="entry name" value="TONB-DEPENDENT OUTER MEMBRANE RECEPTOR"/>
    <property type="match status" value="1"/>
</dbReference>
<organism evidence="15 17">
    <name type="scientific">Brenneria nigrifluens DSM 30175 = ATCC 13028</name>
    <dbReference type="NCBI Taxonomy" id="1121120"/>
    <lineage>
        <taxon>Bacteria</taxon>
        <taxon>Pseudomonadati</taxon>
        <taxon>Pseudomonadota</taxon>
        <taxon>Gammaproteobacteria</taxon>
        <taxon>Enterobacterales</taxon>
        <taxon>Pectobacteriaceae</taxon>
        <taxon>Brenneria</taxon>
    </lineage>
</organism>
<reference evidence="16 18" key="2">
    <citation type="submission" date="2018-11" db="EMBL/GenBank/DDBJ databases">
        <title>Genome sequences of Brenneria nigrifluens and Brenneria rubrifaciens.</title>
        <authorList>
            <person name="Poret-Peterson A.T."/>
            <person name="McClean A.E."/>
            <person name="Kluepfel D.A."/>
        </authorList>
    </citation>
    <scope>NUCLEOTIDE SEQUENCE [LARGE SCALE GENOMIC DNA]</scope>
    <source>
        <strain evidence="16 18">ATCC 13028</strain>
    </source>
</reference>
<dbReference type="Proteomes" id="UP000295985">
    <property type="component" value="Unassembled WGS sequence"/>
</dbReference>
<dbReference type="InterPro" id="IPR036942">
    <property type="entry name" value="Beta-barrel_TonB_sf"/>
</dbReference>
<evidence type="ECO:0000256" key="5">
    <source>
        <dbReference type="ARBA" id="ARBA00022496"/>
    </source>
</evidence>
<dbReference type="InterPro" id="IPR012910">
    <property type="entry name" value="Plug_dom"/>
</dbReference>